<dbReference type="AlphaFoldDB" id="A0AA88M4Y3"/>
<name>A0AA88M4Y3_CHASR</name>
<sequence>MSGFHGPGLAVVPLLLHREFPGPFSLGSEDVVNILAGLLDQAEAPGAAMTSSTASGPRDFNTFVFLAISVK</sequence>
<evidence type="ECO:0000313" key="1">
    <source>
        <dbReference type="EMBL" id="KAK2830534.1"/>
    </source>
</evidence>
<gene>
    <name evidence="1" type="ORF">Q5P01_018465</name>
</gene>
<dbReference type="EMBL" id="JAUPFM010000014">
    <property type="protein sequence ID" value="KAK2830534.1"/>
    <property type="molecule type" value="Genomic_DNA"/>
</dbReference>
<accession>A0AA88M4Y3</accession>
<keyword evidence="2" id="KW-1185">Reference proteome</keyword>
<organism evidence="1 2">
    <name type="scientific">Channa striata</name>
    <name type="common">Snakehead murrel</name>
    <name type="synonym">Ophicephalus striatus</name>
    <dbReference type="NCBI Taxonomy" id="64152"/>
    <lineage>
        <taxon>Eukaryota</taxon>
        <taxon>Metazoa</taxon>
        <taxon>Chordata</taxon>
        <taxon>Craniata</taxon>
        <taxon>Vertebrata</taxon>
        <taxon>Euteleostomi</taxon>
        <taxon>Actinopterygii</taxon>
        <taxon>Neopterygii</taxon>
        <taxon>Teleostei</taxon>
        <taxon>Neoteleostei</taxon>
        <taxon>Acanthomorphata</taxon>
        <taxon>Anabantaria</taxon>
        <taxon>Anabantiformes</taxon>
        <taxon>Channoidei</taxon>
        <taxon>Channidae</taxon>
        <taxon>Channa</taxon>
    </lineage>
</organism>
<protein>
    <submittedName>
        <fullName evidence="1">Uncharacterized protein</fullName>
    </submittedName>
</protein>
<evidence type="ECO:0000313" key="2">
    <source>
        <dbReference type="Proteomes" id="UP001187415"/>
    </source>
</evidence>
<dbReference type="Proteomes" id="UP001187415">
    <property type="component" value="Unassembled WGS sequence"/>
</dbReference>
<comment type="caution">
    <text evidence="1">The sequence shown here is derived from an EMBL/GenBank/DDBJ whole genome shotgun (WGS) entry which is preliminary data.</text>
</comment>
<proteinExistence type="predicted"/>
<reference evidence="1" key="1">
    <citation type="submission" date="2023-07" db="EMBL/GenBank/DDBJ databases">
        <title>Chromosome-level Genome Assembly of Striped Snakehead (Channa striata).</title>
        <authorList>
            <person name="Liu H."/>
        </authorList>
    </citation>
    <scope>NUCLEOTIDE SEQUENCE</scope>
    <source>
        <strain evidence="1">Gz</strain>
        <tissue evidence="1">Muscle</tissue>
    </source>
</reference>